<evidence type="ECO:0000313" key="3">
    <source>
        <dbReference type="EMBL" id="VFT89231.1"/>
    </source>
</evidence>
<evidence type="ECO:0000313" key="2">
    <source>
        <dbReference type="EMBL" id="KAF0696902.1"/>
    </source>
</evidence>
<dbReference type="EMBL" id="VJMH01005358">
    <property type="protein sequence ID" value="KAF0696902.1"/>
    <property type="molecule type" value="Genomic_DNA"/>
</dbReference>
<dbReference type="AlphaFoldDB" id="A0A485KVE5"/>
<evidence type="ECO:0000313" key="4">
    <source>
        <dbReference type="Proteomes" id="UP000332933"/>
    </source>
</evidence>
<protein>
    <submittedName>
        <fullName evidence="3">Aste57867_12379 protein</fullName>
    </submittedName>
</protein>
<feature type="region of interest" description="Disordered" evidence="1">
    <location>
        <begin position="401"/>
        <end position="528"/>
    </location>
</feature>
<dbReference type="Proteomes" id="UP000332933">
    <property type="component" value="Unassembled WGS sequence"/>
</dbReference>
<feature type="compositionally biased region" description="Low complexity" evidence="1">
    <location>
        <begin position="424"/>
        <end position="449"/>
    </location>
</feature>
<name>A0A485KVE5_9STRA</name>
<dbReference type="OrthoDB" id="167615at2759"/>
<reference evidence="2" key="2">
    <citation type="submission" date="2019-06" db="EMBL/GenBank/DDBJ databases">
        <title>Genomics analysis of Aphanomyces spp. identifies a new class of oomycete effector associated with host adaptation.</title>
        <authorList>
            <person name="Gaulin E."/>
        </authorList>
    </citation>
    <scope>NUCLEOTIDE SEQUENCE</scope>
    <source>
        <strain evidence="2">CBS 578.67</strain>
    </source>
</reference>
<feature type="compositionally biased region" description="Pro residues" evidence="1">
    <location>
        <begin position="450"/>
        <end position="461"/>
    </location>
</feature>
<proteinExistence type="predicted"/>
<dbReference type="EMBL" id="CAADRA010005379">
    <property type="protein sequence ID" value="VFT89231.1"/>
    <property type="molecule type" value="Genomic_DNA"/>
</dbReference>
<accession>A0A485KVE5</accession>
<evidence type="ECO:0000256" key="1">
    <source>
        <dbReference type="SAM" id="MobiDB-lite"/>
    </source>
</evidence>
<sequence>MGCSLLPNILAAVVFQLLPRSRHHPCGLGFVCGGRRCVYQRECLVRRDLLHSVSVRLSGGDPTPIGTACPVVGDTATSDCHVHLQSYNVATGQCVAPLNALCERNTLGHWACVWPTTSSSPPPSSTPDPICARASVLADATFCIPRDAADFLCRGNDILPLGVVCPRQGDVATSDCLPTSLSWNADTNTCIAPQDDMCRRLDTGNWGCQWDAGTQPPTMAPPTADPTTTALPLPADCVATGVVGDATYCLPRNSGPVLRRGQGDLPLGNLCPNQGDVAVLDCHPGLPSWNGTACVAPQDSMCRRMPSSGIWTCTWDSGTPSPTLAPASTPAPTTPVDCARVSVVGEATYCLPRVSPTCRGQGPLPLGNLCPKQGDVAVLDCHPGLPSWNGTRCVATQDSLDPAPDPYAPDTCAPHHKCPPHQSPTPNVTPASTPSPTPSSTRAPTVTSTPAPPPEPTPAPTDAPTDPATDTPTDPTTDAPTDPSTDAPTVPTTDTPADGSNSGSSSGSGSDDGLTDAPTPLNDVAATS</sequence>
<keyword evidence="4" id="KW-1185">Reference proteome</keyword>
<gene>
    <name evidence="3" type="primary">Aste57867_12379</name>
    <name evidence="2" type="ORF">As57867_012333</name>
    <name evidence="3" type="ORF">ASTE57867_12379</name>
</gene>
<reference evidence="3 4" key="1">
    <citation type="submission" date="2019-03" db="EMBL/GenBank/DDBJ databases">
        <authorList>
            <person name="Gaulin E."/>
            <person name="Dumas B."/>
        </authorList>
    </citation>
    <scope>NUCLEOTIDE SEQUENCE [LARGE SCALE GENOMIC DNA]</scope>
    <source>
        <strain evidence="3">CBS 568.67</strain>
    </source>
</reference>
<organism evidence="3 4">
    <name type="scientific">Aphanomyces stellatus</name>
    <dbReference type="NCBI Taxonomy" id="120398"/>
    <lineage>
        <taxon>Eukaryota</taxon>
        <taxon>Sar</taxon>
        <taxon>Stramenopiles</taxon>
        <taxon>Oomycota</taxon>
        <taxon>Saprolegniomycetes</taxon>
        <taxon>Saprolegniales</taxon>
        <taxon>Verrucalvaceae</taxon>
        <taxon>Aphanomyces</taxon>
    </lineage>
</organism>
<feature type="compositionally biased region" description="Low complexity" evidence="1">
    <location>
        <begin position="462"/>
        <end position="512"/>
    </location>
</feature>